<keyword evidence="3" id="KW-1185">Reference proteome</keyword>
<evidence type="ECO:0000256" key="1">
    <source>
        <dbReference type="SAM" id="MobiDB-lite"/>
    </source>
</evidence>
<name>A0A916Y7A9_9FLAO</name>
<reference evidence="2" key="1">
    <citation type="journal article" date="2014" name="Int. J. Syst. Evol. Microbiol.">
        <title>Complete genome sequence of Corynebacterium casei LMG S-19264T (=DSM 44701T), isolated from a smear-ripened cheese.</title>
        <authorList>
            <consortium name="US DOE Joint Genome Institute (JGI-PGF)"/>
            <person name="Walter F."/>
            <person name="Albersmeier A."/>
            <person name="Kalinowski J."/>
            <person name="Ruckert C."/>
        </authorList>
    </citation>
    <scope>NUCLEOTIDE SEQUENCE</scope>
    <source>
        <strain evidence="2">CGMCC 1.12506</strain>
    </source>
</reference>
<organism evidence="2 3">
    <name type="scientific">Flavobacterium orientale</name>
    <dbReference type="NCBI Taxonomy" id="1756020"/>
    <lineage>
        <taxon>Bacteria</taxon>
        <taxon>Pseudomonadati</taxon>
        <taxon>Bacteroidota</taxon>
        <taxon>Flavobacteriia</taxon>
        <taxon>Flavobacteriales</taxon>
        <taxon>Flavobacteriaceae</taxon>
        <taxon>Flavobacterium</taxon>
    </lineage>
</organism>
<dbReference type="RefSeq" id="WP_188362843.1">
    <property type="nucleotide sequence ID" value="NZ_BMFG01000010.1"/>
</dbReference>
<dbReference type="EMBL" id="BMFG01000010">
    <property type="protein sequence ID" value="GGD33314.1"/>
    <property type="molecule type" value="Genomic_DNA"/>
</dbReference>
<sequence>MCGSKSVTIVVSATAASPFPPTISDGTSVGSTEEGDENLTTNVGSGYTVVIKMAGDISSINNVYSTNGVNLFSSGPARQSDGSWSGVIGALPKGTVETYSIDYTVGGNTYIQDPKIMINS</sequence>
<dbReference type="Proteomes" id="UP000625735">
    <property type="component" value="Unassembled WGS sequence"/>
</dbReference>
<reference evidence="2" key="2">
    <citation type="submission" date="2020-09" db="EMBL/GenBank/DDBJ databases">
        <authorList>
            <person name="Sun Q."/>
            <person name="Zhou Y."/>
        </authorList>
    </citation>
    <scope>NUCLEOTIDE SEQUENCE</scope>
    <source>
        <strain evidence="2">CGMCC 1.12506</strain>
    </source>
</reference>
<evidence type="ECO:0000313" key="3">
    <source>
        <dbReference type="Proteomes" id="UP000625735"/>
    </source>
</evidence>
<dbReference type="AlphaFoldDB" id="A0A916Y7A9"/>
<gene>
    <name evidence="2" type="ORF">GCM10011343_24190</name>
</gene>
<evidence type="ECO:0000313" key="2">
    <source>
        <dbReference type="EMBL" id="GGD33314.1"/>
    </source>
</evidence>
<feature type="region of interest" description="Disordered" evidence="1">
    <location>
        <begin position="20"/>
        <end position="40"/>
    </location>
</feature>
<comment type="caution">
    <text evidence="2">The sequence shown here is derived from an EMBL/GenBank/DDBJ whole genome shotgun (WGS) entry which is preliminary data.</text>
</comment>
<proteinExistence type="predicted"/>
<accession>A0A916Y7A9</accession>
<protein>
    <submittedName>
        <fullName evidence="2">Uncharacterized protein</fullName>
    </submittedName>
</protein>